<dbReference type="GO" id="GO:0016020">
    <property type="term" value="C:membrane"/>
    <property type="evidence" value="ECO:0007669"/>
    <property type="project" value="InterPro"/>
</dbReference>
<dbReference type="AlphaFoldDB" id="A0A1V4QG41"/>
<evidence type="ECO:0008006" key="3">
    <source>
        <dbReference type="Google" id="ProtNLM"/>
    </source>
</evidence>
<accession>A0A1V4QG41</accession>
<dbReference type="Proteomes" id="UP000191663">
    <property type="component" value="Unassembled WGS sequence"/>
</dbReference>
<reference evidence="2" key="1">
    <citation type="submission" date="2017-01" db="EMBL/GenBank/DDBJ databases">
        <title>Novel pathways for hydrocarbon cycling and metabolic interdependencies in hydrothermal sediment communities.</title>
        <authorList>
            <person name="Dombrowski N."/>
            <person name="Seitz K."/>
            <person name="Teske A."/>
            <person name="Baker B."/>
        </authorList>
    </citation>
    <scope>NUCLEOTIDE SEQUENCE [LARGE SCALE GENOMIC DNA]</scope>
</reference>
<dbReference type="SUPFAM" id="SSF49313">
    <property type="entry name" value="Cadherin-like"/>
    <property type="match status" value="1"/>
</dbReference>
<dbReference type="Gene3D" id="2.60.40.10">
    <property type="entry name" value="Immunoglobulins"/>
    <property type="match status" value="1"/>
</dbReference>
<evidence type="ECO:0000313" key="2">
    <source>
        <dbReference type="Proteomes" id="UP000191663"/>
    </source>
</evidence>
<dbReference type="InterPro" id="IPR015919">
    <property type="entry name" value="Cadherin-like_sf"/>
</dbReference>
<evidence type="ECO:0000313" key="1">
    <source>
        <dbReference type="EMBL" id="OPX18340.1"/>
    </source>
</evidence>
<dbReference type="EMBL" id="MUKB01000021">
    <property type="protein sequence ID" value="OPX18340.1"/>
    <property type="molecule type" value="Genomic_DNA"/>
</dbReference>
<dbReference type="GO" id="GO:0005509">
    <property type="term" value="F:calcium ion binding"/>
    <property type="evidence" value="ECO:0007669"/>
    <property type="project" value="InterPro"/>
</dbReference>
<proteinExistence type="predicted"/>
<dbReference type="Pfam" id="PF05345">
    <property type="entry name" value="He_PIG"/>
    <property type="match status" value="1"/>
</dbReference>
<gene>
    <name evidence="1" type="ORF">BXT86_01675</name>
</gene>
<organism evidence="1 2">
    <name type="scientific">candidate division WOR-3 bacterium 4484_100</name>
    <dbReference type="NCBI Taxonomy" id="1936077"/>
    <lineage>
        <taxon>Bacteria</taxon>
        <taxon>Bacteria division WOR-3</taxon>
    </lineage>
</organism>
<dbReference type="InterPro" id="IPR013783">
    <property type="entry name" value="Ig-like_fold"/>
</dbReference>
<protein>
    <recommendedName>
        <fullName evidence="3">Dystroglycan-type cadherin-like domain-containing protein</fullName>
    </recommendedName>
</protein>
<name>A0A1V4QG41_UNCW3</name>
<comment type="caution">
    <text evidence="1">The sequence shown here is derived from an EMBL/GenBank/DDBJ whole genome shotgun (WGS) entry which is preliminary data.</text>
</comment>
<sequence length="306" mass="34077">MNAFKTIIFIFLGVLLLTECGEKKGEKKTKVAGNNPPVINELAILPLNPTVKSEISLRIISSDKDNDPITYQVHWFVNRTKIGEGMSFRYEGIKKGDKIYAEVTPYDGKAWGKPKRSEEIVIANTRPRILSTTIIPGSLYVTTPQVVVNATVQDPDRDSINLIVHWLVKNKLIPDTSNTLKLKEFSLKKNDVITGTAFAYDGESLSEPFPFELVIANAPPTFRTKTDSIKCRPDSIYYPLPIFDPDQDPLTFELLSAPEGIKIDKEKGIIYGGVKDTSSFEVEVRATDSDGAYLEARFTITSPSTK</sequence>